<dbReference type="InterPro" id="IPR014078">
    <property type="entry name" value="Nudix_YtkD"/>
</dbReference>
<dbReference type="Gene3D" id="3.90.79.10">
    <property type="entry name" value="Nucleoside Triphosphate Pyrophosphohydrolase"/>
    <property type="match status" value="1"/>
</dbReference>
<organism evidence="4 5">
    <name type="scientific">Metabacillus flavus</name>
    <dbReference type="NCBI Taxonomy" id="2823519"/>
    <lineage>
        <taxon>Bacteria</taxon>
        <taxon>Bacillati</taxon>
        <taxon>Bacillota</taxon>
        <taxon>Bacilli</taxon>
        <taxon>Bacillales</taxon>
        <taxon>Bacillaceae</taxon>
        <taxon>Metabacillus</taxon>
    </lineage>
</organism>
<evidence type="ECO:0000313" key="5">
    <source>
        <dbReference type="Proteomes" id="UP000682403"/>
    </source>
</evidence>
<dbReference type="Pfam" id="PF00293">
    <property type="entry name" value="NUDIX"/>
    <property type="match status" value="1"/>
</dbReference>
<keyword evidence="1 2" id="KW-0378">Hydrolase</keyword>
<dbReference type="PROSITE" id="PS51462">
    <property type="entry name" value="NUDIX"/>
    <property type="match status" value="1"/>
</dbReference>
<dbReference type="Proteomes" id="UP000682403">
    <property type="component" value="Unassembled WGS sequence"/>
</dbReference>
<protein>
    <submittedName>
        <fullName evidence="4">NUDIX domain-containing protein</fullName>
    </submittedName>
</protein>
<sequence>MKIEFYDLGIVEDQKLDFAVISAYYKGQWVYVRHRSRQSWEIPGGDREQGETIEETAGRELFEETGTKESNILPICDYSMDDSLNKVYGRLYFARINGTGPLPDSEIEEAKGFNSLPNHLTYPEIQPMLYGKTIAFMRERDLY</sequence>
<reference evidence="4 5" key="1">
    <citation type="submission" date="2021-04" db="EMBL/GenBank/DDBJ databases">
        <title>Metabacillus sp. strain KIGAM252 whole genome sequence.</title>
        <authorList>
            <person name="Seo M.-J."/>
            <person name="Cho E.-S."/>
            <person name="Hwang C.Y."/>
            <person name="Yoon D.J."/>
        </authorList>
    </citation>
    <scope>NUCLEOTIDE SEQUENCE [LARGE SCALE GENOMIC DNA]</scope>
    <source>
        <strain evidence="4 5">KIGAM252</strain>
    </source>
</reference>
<accession>A0ABS5LB65</accession>
<feature type="domain" description="Nudix hydrolase" evidence="3">
    <location>
        <begin position="13"/>
        <end position="138"/>
    </location>
</feature>
<dbReference type="EMBL" id="JAGVRK010000001">
    <property type="protein sequence ID" value="MBS2967866.1"/>
    <property type="molecule type" value="Genomic_DNA"/>
</dbReference>
<comment type="similarity">
    <text evidence="2">Belongs to the Nudix hydrolase family.</text>
</comment>
<dbReference type="SUPFAM" id="SSF55811">
    <property type="entry name" value="Nudix"/>
    <property type="match status" value="1"/>
</dbReference>
<evidence type="ECO:0000313" key="4">
    <source>
        <dbReference type="EMBL" id="MBS2967866.1"/>
    </source>
</evidence>
<dbReference type="CDD" id="cd04665">
    <property type="entry name" value="NUDIX_RppH"/>
    <property type="match status" value="1"/>
</dbReference>
<evidence type="ECO:0000256" key="1">
    <source>
        <dbReference type="ARBA" id="ARBA00022801"/>
    </source>
</evidence>
<dbReference type="InterPro" id="IPR020476">
    <property type="entry name" value="Nudix_hydrolase"/>
</dbReference>
<name>A0ABS5LB65_9BACI</name>
<proteinExistence type="inferred from homology"/>
<dbReference type="InterPro" id="IPR020084">
    <property type="entry name" value="NUDIX_hydrolase_CS"/>
</dbReference>
<dbReference type="InterPro" id="IPR000086">
    <property type="entry name" value="NUDIX_hydrolase_dom"/>
</dbReference>
<dbReference type="InterPro" id="IPR015797">
    <property type="entry name" value="NUDIX_hydrolase-like_dom_sf"/>
</dbReference>
<dbReference type="PROSITE" id="PS00893">
    <property type="entry name" value="NUDIX_BOX"/>
    <property type="match status" value="1"/>
</dbReference>
<keyword evidence="5" id="KW-1185">Reference proteome</keyword>
<dbReference type="RefSeq" id="WP_211556526.1">
    <property type="nucleotide sequence ID" value="NZ_JAGVRK010000001.1"/>
</dbReference>
<evidence type="ECO:0000259" key="3">
    <source>
        <dbReference type="PROSITE" id="PS51462"/>
    </source>
</evidence>
<dbReference type="PRINTS" id="PR00502">
    <property type="entry name" value="NUDIXFAMILY"/>
</dbReference>
<evidence type="ECO:0000256" key="2">
    <source>
        <dbReference type="RuleBase" id="RU003476"/>
    </source>
</evidence>
<gene>
    <name evidence="4" type="ORF">J9317_03635</name>
</gene>
<comment type="caution">
    <text evidence="4">The sequence shown here is derived from an EMBL/GenBank/DDBJ whole genome shotgun (WGS) entry which is preliminary data.</text>
</comment>